<evidence type="ECO:0000256" key="5">
    <source>
        <dbReference type="ARBA" id="ARBA00022984"/>
    </source>
</evidence>
<feature type="active site" description="Proton acceptor" evidence="7">
    <location>
        <position position="123"/>
    </location>
</feature>
<feature type="active site" evidence="7">
    <location>
        <position position="184"/>
    </location>
</feature>
<reference evidence="13 14" key="1">
    <citation type="submission" date="2017-06" db="EMBL/GenBank/DDBJ databases">
        <authorList>
            <person name="Kim H.J."/>
            <person name="Triplett B.A."/>
        </authorList>
    </citation>
    <scope>NUCLEOTIDE SEQUENCE [LARGE SCALE GENOMIC DNA]</scope>
    <source>
        <strain evidence="13 14">CGMCC 4.1858</strain>
    </source>
</reference>
<feature type="region of interest" description="Disordered" evidence="10">
    <location>
        <begin position="95"/>
        <end position="114"/>
    </location>
</feature>
<dbReference type="InterPro" id="IPR018044">
    <property type="entry name" value="Peptidase_S11"/>
</dbReference>
<dbReference type="EMBL" id="FZOF01000032">
    <property type="protein sequence ID" value="SNT50503.1"/>
    <property type="molecule type" value="Genomic_DNA"/>
</dbReference>
<evidence type="ECO:0000256" key="4">
    <source>
        <dbReference type="ARBA" id="ARBA00022960"/>
    </source>
</evidence>
<feature type="region of interest" description="Disordered" evidence="10">
    <location>
        <begin position="1"/>
        <end position="33"/>
    </location>
</feature>
<keyword evidence="11" id="KW-0472">Membrane</keyword>
<keyword evidence="5" id="KW-0573">Peptidoglycan synthesis</keyword>
<dbReference type="AlphaFoldDB" id="A0A239N7P2"/>
<protein>
    <submittedName>
        <fullName evidence="13">D-alanyl-D-alanine carboxypeptidase (Penicillin-binding protein 5/6)</fullName>
    </submittedName>
</protein>
<evidence type="ECO:0000256" key="8">
    <source>
        <dbReference type="PIRSR" id="PIRSR618044-2"/>
    </source>
</evidence>
<keyword evidence="6" id="KW-0961">Cell wall biogenesis/degradation</keyword>
<evidence type="ECO:0000256" key="2">
    <source>
        <dbReference type="ARBA" id="ARBA00022729"/>
    </source>
</evidence>
<evidence type="ECO:0000259" key="12">
    <source>
        <dbReference type="Pfam" id="PF00768"/>
    </source>
</evidence>
<dbReference type="PRINTS" id="PR00725">
    <property type="entry name" value="DADACBPTASE1"/>
</dbReference>
<evidence type="ECO:0000256" key="11">
    <source>
        <dbReference type="SAM" id="Phobius"/>
    </source>
</evidence>
<feature type="region of interest" description="Disordered" evidence="10">
    <location>
        <begin position="63"/>
        <end position="89"/>
    </location>
</feature>
<keyword evidence="2" id="KW-0732">Signal</keyword>
<feature type="active site" description="Acyl-ester intermediate" evidence="7">
    <location>
        <position position="120"/>
    </location>
</feature>
<evidence type="ECO:0000256" key="6">
    <source>
        <dbReference type="ARBA" id="ARBA00023316"/>
    </source>
</evidence>
<feature type="domain" description="Peptidase S11 D-alanyl-D-alanine carboxypeptidase A N-terminal" evidence="12">
    <location>
        <begin position="107"/>
        <end position="302"/>
    </location>
</feature>
<keyword evidence="3" id="KW-0378">Hydrolase</keyword>
<name>A0A239N7P2_9ACTN</name>
<dbReference type="GO" id="GO:0009252">
    <property type="term" value="P:peptidoglycan biosynthetic process"/>
    <property type="evidence" value="ECO:0007669"/>
    <property type="project" value="UniProtKB-KW"/>
</dbReference>
<sequence>MRPVPEFRDPDTEPVRQPVIVGPWNPPSGARRPRRVPVAAGAAALLTLIVLGALVVITSRGGDGEGVSGSGGHHDERSELRPPVSLPWPGEGQASVLVEGLGDGGDLGNRGAQNPVPIASVTKVMTAYVILRDHPLRVGASGPRIAVDQQASDESVSGVESSVPLRLGQRLGERRLLELMLIPSGNNVARLLARWDAGTQEAFVAKMNRAAEDLGMDRTTYTGASGIEPTTTSTSGDQLKLAREVMRDPVFRAVVAQPSTTVPGVPGTVLNTNTLLGTSGVIGLKTGSSTPAGGALMWAANAPDRRGHGHLALGVVLHQRPGTSPQEGLNAALGAGHTLVEGVRRWVAGRHRSRVGGRRSVRGPVSRP</sequence>
<dbReference type="GO" id="GO:0071555">
    <property type="term" value="P:cell wall organization"/>
    <property type="evidence" value="ECO:0007669"/>
    <property type="project" value="UniProtKB-KW"/>
</dbReference>
<dbReference type="InterPro" id="IPR012338">
    <property type="entry name" value="Beta-lactam/transpept-like"/>
</dbReference>
<comment type="similarity">
    <text evidence="1 9">Belongs to the peptidase S11 family.</text>
</comment>
<evidence type="ECO:0000256" key="1">
    <source>
        <dbReference type="ARBA" id="ARBA00007164"/>
    </source>
</evidence>
<keyword evidence="13" id="KW-0645">Protease</keyword>
<keyword evidence="4" id="KW-0133">Cell shape</keyword>
<keyword evidence="13" id="KW-0121">Carboxypeptidase</keyword>
<gene>
    <name evidence="13" type="ORF">SAMN05216252_13218</name>
</gene>
<evidence type="ECO:0000256" key="7">
    <source>
        <dbReference type="PIRSR" id="PIRSR618044-1"/>
    </source>
</evidence>
<dbReference type="InterPro" id="IPR001967">
    <property type="entry name" value="Peptidase_S11_N"/>
</dbReference>
<dbReference type="OrthoDB" id="3530815at2"/>
<dbReference type="GO" id="GO:0009002">
    <property type="term" value="F:serine-type D-Ala-D-Ala carboxypeptidase activity"/>
    <property type="evidence" value="ECO:0007669"/>
    <property type="project" value="InterPro"/>
</dbReference>
<proteinExistence type="inferred from homology"/>
<dbReference type="Proteomes" id="UP000198280">
    <property type="component" value="Unassembled WGS sequence"/>
</dbReference>
<keyword evidence="14" id="KW-1185">Reference proteome</keyword>
<evidence type="ECO:0000256" key="10">
    <source>
        <dbReference type="SAM" id="MobiDB-lite"/>
    </source>
</evidence>
<evidence type="ECO:0000313" key="13">
    <source>
        <dbReference type="EMBL" id="SNT50503.1"/>
    </source>
</evidence>
<keyword evidence="11" id="KW-1133">Transmembrane helix</keyword>
<organism evidence="13 14">
    <name type="scientific">Actinacidiphila glaucinigra</name>
    <dbReference type="NCBI Taxonomy" id="235986"/>
    <lineage>
        <taxon>Bacteria</taxon>
        <taxon>Bacillati</taxon>
        <taxon>Actinomycetota</taxon>
        <taxon>Actinomycetes</taxon>
        <taxon>Kitasatosporales</taxon>
        <taxon>Streptomycetaceae</taxon>
        <taxon>Actinacidiphila</taxon>
    </lineage>
</organism>
<feature type="binding site" evidence="8">
    <location>
        <position position="285"/>
    </location>
    <ligand>
        <name>substrate</name>
    </ligand>
</feature>
<dbReference type="RefSeq" id="WP_089228411.1">
    <property type="nucleotide sequence ID" value="NZ_FZOF01000032.1"/>
</dbReference>
<accession>A0A239N7P2</accession>
<feature type="transmembrane region" description="Helical" evidence="11">
    <location>
        <begin position="36"/>
        <end position="57"/>
    </location>
</feature>
<evidence type="ECO:0000256" key="9">
    <source>
        <dbReference type="RuleBase" id="RU004016"/>
    </source>
</evidence>
<keyword evidence="11" id="KW-0812">Transmembrane</keyword>
<dbReference type="GO" id="GO:0008360">
    <property type="term" value="P:regulation of cell shape"/>
    <property type="evidence" value="ECO:0007669"/>
    <property type="project" value="UniProtKB-KW"/>
</dbReference>
<feature type="compositionally biased region" description="Basic and acidic residues" evidence="10">
    <location>
        <begin position="1"/>
        <end position="14"/>
    </location>
</feature>
<dbReference type="SUPFAM" id="SSF56601">
    <property type="entry name" value="beta-lactamase/transpeptidase-like"/>
    <property type="match status" value="1"/>
</dbReference>
<dbReference type="PANTHER" id="PTHR21581">
    <property type="entry name" value="D-ALANYL-D-ALANINE CARBOXYPEPTIDASE"/>
    <property type="match status" value="1"/>
</dbReference>
<dbReference type="PANTHER" id="PTHR21581:SF33">
    <property type="entry name" value="D-ALANYL-D-ALANINE CARBOXYPEPTIDASE DACB"/>
    <property type="match status" value="1"/>
</dbReference>
<dbReference type="GO" id="GO:0006508">
    <property type="term" value="P:proteolysis"/>
    <property type="evidence" value="ECO:0007669"/>
    <property type="project" value="InterPro"/>
</dbReference>
<dbReference type="Pfam" id="PF00768">
    <property type="entry name" value="Peptidase_S11"/>
    <property type="match status" value="1"/>
</dbReference>
<evidence type="ECO:0000256" key="3">
    <source>
        <dbReference type="ARBA" id="ARBA00022801"/>
    </source>
</evidence>
<evidence type="ECO:0000313" key="14">
    <source>
        <dbReference type="Proteomes" id="UP000198280"/>
    </source>
</evidence>
<dbReference type="Gene3D" id="3.40.710.10">
    <property type="entry name" value="DD-peptidase/beta-lactamase superfamily"/>
    <property type="match status" value="1"/>
</dbReference>